<accession>A0ACB7SL03</accession>
<name>A0ACB7SL03_HYAAI</name>
<dbReference type="Proteomes" id="UP000821845">
    <property type="component" value="Chromosome 4"/>
</dbReference>
<gene>
    <name evidence="1" type="ORF">HPB50_026258</name>
</gene>
<sequence length="348" mass="38302">MRPSDGHSRRICKILKSEWWRQVRTFKDLLRIACANGMDGHPGYRQYRQWCNVADSTSEFLWRTVRPTLPVQKKGNPVQGHVLNLSTTPIPEEHERVLGLGPKYCFEPHLNPFEKIATARAVSRCAKEDERSSLRLDGYTTALLPCWRLRENELPMLCREPWRGFCLVTSIPLKPGATWRGSSVEASSSNDALSERAPHVARVISSAIDVLAVMDGCGHREVLFSAAHLSPCPWSNIFPAEGRDFSSPLRRTKKGDANDSPVKSTRPLRSRQASGESSDLLGPGRDCMPAGRLAPQPLFPLRSCFAAINGCSVILSSKSDGHAAARPTRASTVLAAGIPVEALTPSCI</sequence>
<proteinExistence type="predicted"/>
<evidence type="ECO:0000313" key="2">
    <source>
        <dbReference type="Proteomes" id="UP000821845"/>
    </source>
</evidence>
<comment type="caution">
    <text evidence="1">The sequence shown here is derived from an EMBL/GenBank/DDBJ whole genome shotgun (WGS) entry which is preliminary data.</text>
</comment>
<keyword evidence="2" id="KW-1185">Reference proteome</keyword>
<protein>
    <submittedName>
        <fullName evidence="1">Uncharacterized protein</fullName>
    </submittedName>
</protein>
<organism evidence="1 2">
    <name type="scientific">Hyalomma asiaticum</name>
    <name type="common">Tick</name>
    <dbReference type="NCBI Taxonomy" id="266040"/>
    <lineage>
        <taxon>Eukaryota</taxon>
        <taxon>Metazoa</taxon>
        <taxon>Ecdysozoa</taxon>
        <taxon>Arthropoda</taxon>
        <taxon>Chelicerata</taxon>
        <taxon>Arachnida</taxon>
        <taxon>Acari</taxon>
        <taxon>Parasitiformes</taxon>
        <taxon>Ixodida</taxon>
        <taxon>Ixodoidea</taxon>
        <taxon>Ixodidae</taxon>
        <taxon>Hyalomminae</taxon>
        <taxon>Hyalomma</taxon>
    </lineage>
</organism>
<reference evidence="1" key="1">
    <citation type="submission" date="2020-05" db="EMBL/GenBank/DDBJ databases">
        <title>Large-scale comparative analyses of tick genomes elucidate their genetic diversity and vector capacities.</title>
        <authorList>
            <person name="Jia N."/>
            <person name="Wang J."/>
            <person name="Shi W."/>
            <person name="Du L."/>
            <person name="Sun Y."/>
            <person name="Zhan W."/>
            <person name="Jiang J."/>
            <person name="Wang Q."/>
            <person name="Zhang B."/>
            <person name="Ji P."/>
            <person name="Sakyi L.B."/>
            <person name="Cui X."/>
            <person name="Yuan T."/>
            <person name="Jiang B."/>
            <person name="Yang W."/>
            <person name="Lam T.T.-Y."/>
            <person name="Chang Q."/>
            <person name="Ding S."/>
            <person name="Wang X."/>
            <person name="Zhu J."/>
            <person name="Ruan X."/>
            <person name="Zhao L."/>
            <person name="Wei J."/>
            <person name="Que T."/>
            <person name="Du C."/>
            <person name="Cheng J."/>
            <person name="Dai P."/>
            <person name="Han X."/>
            <person name="Huang E."/>
            <person name="Gao Y."/>
            <person name="Liu J."/>
            <person name="Shao H."/>
            <person name="Ye R."/>
            <person name="Li L."/>
            <person name="Wei W."/>
            <person name="Wang X."/>
            <person name="Wang C."/>
            <person name="Yang T."/>
            <person name="Huo Q."/>
            <person name="Li W."/>
            <person name="Guo W."/>
            <person name="Chen H."/>
            <person name="Zhou L."/>
            <person name="Ni X."/>
            <person name="Tian J."/>
            <person name="Zhou Y."/>
            <person name="Sheng Y."/>
            <person name="Liu T."/>
            <person name="Pan Y."/>
            <person name="Xia L."/>
            <person name="Li J."/>
            <person name="Zhao F."/>
            <person name="Cao W."/>
        </authorList>
    </citation>
    <scope>NUCLEOTIDE SEQUENCE</scope>
    <source>
        <strain evidence="1">Hyas-2018</strain>
    </source>
</reference>
<evidence type="ECO:0000313" key="1">
    <source>
        <dbReference type="EMBL" id="KAH6934641.1"/>
    </source>
</evidence>
<dbReference type="EMBL" id="CM023484">
    <property type="protein sequence ID" value="KAH6934641.1"/>
    <property type="molecule type" value="Genomic_DNA"/>
</dbReference>